<proteinExistence type="predicted"/>
<evidence type="ECO:0000313" key="2">
    <source>
        <dbReference type="EMBL" id="MEN3230829.1"/>
    </source>
</evidence>
<gene>
    <name evidence="2" type="ORF">PUR21_24925</name>
</gene>
<keyword evidence="1" id="KW-0472">Membrane</keyword>
<name>A0ABU9ZIV5_9HYPH</name>
<feature type="transmembrane region" description="Helical" evidence="1">
    <location>
        <begin position="20"/>
        <end position="42"/>
    </location>
</feature>
<comment type="caution">
    <text evidence="2">The sequence shown here is derived from an EMBL/GenBank/DDBJ whole genome shotgun (WGS) entry which is preliminary data.</text>
</comment>
<organism evidence="2 3">
    <name type="scientific">Methylorubrum rhodesianum</name>
    <dbReference type="NCBI Taxonomy" id="29427"/>
    <lineage>
        <taxon>Bacteria</taxon>
        <taxon>Pseudomonadati</taxon>
        <taxon>Pseudomonadota</taxon>
        <taxon>Alphaproteobacteria</taxon>
        <taxon>Hyphomicrobiales</taxon>
        <taxon>Methylobacteriaceae</taxon>
        <taxon>Methylorubrum</taxon>
    </lineage>
</organism>
<dbReference type="EMBL" id="JAQYXL010000001">
    <property type="protein sequence ID" value="MEN3230829.1"/>
    <property type="molecule type" value="Genomic_DNA"/>
</dbReference>
<sequence length="100" mass="9996">MAAQGRTTVRERASVAGRVVLAAGGGYGVAALATALLSLTLPMARSEAVATATLLSFAVMAGIVVLVFSTRTLLRALLTVGGTALVLGALLWLAMGGSRP</sequence>
<keyword evidence="1" id="KW-0812">Transmembrane</keyword>
<protein>
    <submittedName>
        <fullName evidence="2">Iron transporter</fullName>
    </submittedName>
</protein>
<accession>A0ABU9ZIV5</accession>
<evidence type="ECO:0000313" key="3">
    <source>
        <dbReference type="Proteomes" id="UP001404845"/>
    </source>
</evidence>
<keyword evidence="3" id="KW-1185">Reference proteome</keyword>
<feature type="transmembrane region" description="Helical" evidence="1">
    <location>
        <begin position="48"/>
        <end position="69"/>
    </location>
</feature>
<reference evidence="2 3" key="1">
    <citation type="journal article" date="2023" name="PLoS ONE">
        <title>Complete genome assembly of Hawai'i environmental nontuberculous mycobacteria reveals unexpected co-isolation with methylobacteria.</title>
        <authorList>
            <person name="Hendrix J."/>
            <person name="Epperson L.E."/>
            <person name="Tong E.I."/>
            <person name="Chan Y.L."/>
            <person name="Hasan N.A."/>
            <person name="Dawrs S.N."/>
            <person name="Norton G.J."/>
            <person name="Virdi R."/>
            <person name="Crooks J.L."/>
            <person name="Chan E.D."/>
            <person name="Honda J.R."/>
            <person name="Strong M."/>
        </authorList>
    </citation>
    <scope>NUCLEOTIDE SEQUENCE [LARGE SCALE GENOMIC DNA]</scope>
    <source>
        <strain evidence="2 3">NJH_HI01</strain>
    </source>
</reference>
<dbReference type="RefSeq" id="WP_183667123.1">
    <property type="nucleotide sequence ID" value="NZ_JACHOS010000003.1"/>
</dbReference>
<evidence type="ECO:0000256" key="1">
    <source>
        <dbReference type="SAM" id="Phobius"/>
    </source>
</evidence>
<dbReference type="Proteomes" id="UP001404845">
    <property type="component" value="Unassembled WGS sequence"/>
</dbReference>
<feature type="transmembrane region" description="Helical" evidence="1">
    <location>
        <begin position="76"/>
        <end position="95"/>
    </location>
</feature>
<keyword evidence="1" id="KW-1133">Transmembrane helix</keyword>